<reference evidence="2 3" key="1">
    <citation type="submission" date="2020-08" db="EMBL/GenBank/DDBJ databases">
        <title>Sequencing the genomes of 1000 actinobacteria strains.</title>
        <authorList>
            <person name="Klenk H.-P."/>
        </authorList>
    </citation>
    <scope>NUCLEOTIDE SEQUENCE [LARGE SCALE GENOMIC DNA]</scope>
    <source>
        <strain evidence="2 3">DSM 28238</strain>
    </source>
</reference>
<dbReference type="EMBL" id="JACIBT010000002">
    <property type="protein sequence ID" value="MBB3667507.1"/>
    <property type="molecule type" value="Genomic_DNA"/>
</dbReference>
<evidence type="ECO:0000313" key="2">
    <source>
        <dbReference type="EMBL" id="MBB3667507.1"/>
    </source>
</evidence>
<keyword evidence="1" id="KW-1133">Transmembrane helix</keyword>
<keyword evidence="3" id="KW-1185">Reference proteome</keyword>
<evidence type="ECO:0000256" key="1">
    <source>
        <dbReference type="SAM" id="Phobius"/>
    </source>
</evidence>
<organism evidence="2 3">
    <name type="scientific">Garicola koreensis</name>
    <dbReference type="NCBI Taxonomy" id="1262554"/>
    <lineage>
        <taxon>Bacteria</taxon>
        <taxon>Bacillati</taxon>
        <taxon>Actinomycetota</taxon>
        <taxon>Actinomycetes</taxon>
        <taxon>Micrococcales</taxon>
        <taxon>Micrococcaceae</taxon>
        <taxon>Garicola</taxon>
    </lineage>
</organism>
<feature type="transmembrane region" description="Helical" evidence="1">
    <location>
        <begin position="15"/>
        <end position="36"/>
    </location>
</feature>
<dbReference type="InterPro" id="IPR009339">
    <property type="entry name" value="DUF998"/>
</dbReference>
<feature type="transmembrane region" description="Helical" evidence="1">
    <location>
        <begin position="146"/>
        <end position="166"/>
    </location>
</feature>
<protein>
    <recommendedName>
        <fullName evidence="4">DUF998 domain-containing protein</fullName>
    </recommendedName>
</protein>
<feature type="transmembrane region" description="Helical" evidence="1">
    <location>
        <begin position="43"/>
        <end position="61"/>
    </location>
</feature>
<gene>
    <name evidence="2" type="ORF">FHX47_001126</name>
</gene>
<evidence type="ECO:0008006" key="4">
    <source>
        <dbReference type="Google" id="ProtNLM"/>
    </source>
</evidence>
<evidence type="ECO:0000313" key="3">
    <source>
        <dbReference type="Proteomes" id="UP000547528"/>
    </source>
</evidence>
<dbReference type="AlphaFoldDB" id="A0A7W5XP50"/>
<feature type="transmembrane region" description="Helical" evidence="1">
    <location>
        <begin position="117"/>
        <end position="134"/>
    </location>
</feature>
<comment type="caution">
    <text evidence="2">The sequence shown here is derived from an EMBL/GenBank/DDBJ whole genome shotgun (WGS) entry which is preliminary data.</text>
</comment>
<sequence length="167" mass="17437">MRHPVSALALGSRGWLQTANFIICGSATCLGAAGVLFAGQSIWLGWVLVVFGLSLAASGIFPMDPMRGYPPGAPHGDPDTFSRHHTLHDYAGMLVFGTLPAAAAISAVVLPWGMMRIASAAVAVGLVAGFVAFGRAWESDSPRAGVIQKVMITAGWLWLAAVFVAFL</sequence>
<keyword evidence="1" id="KW-0812">Transmembrane</keyword>
<feature type="transmembrane region" description="Helical" evidence="1">
    <location>
        <begin position="90"/>
        <end position="110"/>
    </location>
</feature>
<proteinExistence type="predicted"/>
<keyword evidence="1" id="KW-0472">Membrane</keyword>
<accession>A0A7W5XP50</accession>
<dbReference type="Proteomes" id="UP000547528">
    <property type="component" value="Unassembled WGS sequence"/>
</dbReference>
<name>A0A7W5XP50_9MICC</name>
<dbReference type="Pfam" id="PF06197">
    <property type="entry name" value="DUF998"/>
    <property type="match status" value="1"/>
</dbReference>